<organism evidence="2 3">
    <name type="scientific">Teladorsagia circumcincta</name>
    <name type="common">Brown stomach worm</name>
    <name type="synonym">Ostertagia circumcincta</name>
    <dbReference type="NCBI Taxonomy" id="45464"/>
    <lineage>
        <taxon>Eukaryota</taxon>
        <taxon>Metazoa</taxon>
        <taxon>Ecdysozoa</taxon>
        <taxon>Nematoda</taxon>
        <taxon>Chromadorea</taxon>
        <taxon>Rhabditida</taxon>
        <taxon>Rhabditina</taxon>
        <taxon>Rhabditomorpha</taxon>
        <taxon>Strongyloidea</taxon>
        <taxon>Trichostrongylidae</taxon>
        <taxon>Teladorsagia</taxon>
    </lineage>
</organism>
<protein>
    <submittedName>
        <fullName evidence="2">Uncharacterized protein</fullName>
    </submittedName>
</protein>
<accession>A0A2G9V230</accession>
<keyword evidence="3" id="KW-1185">Reference proteome</keyword>
<dbReference type="OrthoDB" id="552194at2759"/>
<feature type="compositionally biased region" description="Polar residues" evidence="1">
    <location>
        <begin position="66"/>
        <end position="83"/>
    </location>
</feature>
<dbReference type="AlphaFoldDB" id="A0A2G9V230"/>
<evidence type="ECO:0000313" key="2">
    <source>
        <dbReference type="EMBL" id="PIO76543.1"/>
    </source>
</evidence>
<gene>
    <name evidence="2" type="ORF">TELCIR_01372</name>
</gene>
<name>A0A2G9V230_TELCI</name>
<dbReference type="Proteomes" id="UP000230423">
    <property type="component" value="Unassembled WGS sequence"/>
</dbReference>
<dbReference type="EMBL" id="KZ345044">
    <property type="protein sequence ID" value="PIO76543.1"/>
    <property type="molecule type" value="Genomic_DNA"/>
</dbReference>
<evidence type="ECO:0000313" key="3">
    <source>
        <dbReference type="Proteomes" id="UP000230423"/>
    </source>
</evidence>
<sequence>LSSLQISSFLVKKPIVIEEEDDNDCAILAEDTPLSQNMDSVRSTTRNMVSFVKDSVGLSSGLPATRFSQKPDNTASSNVQTSLRSTARRKKVISDYCAF</sequence>
<feature type="non-terminal residue" evidence="2">
    <location>
        <position position="1"/>
    </location>
</feature>
<proteinExistence type="predicted"/>
<reference evidence="2 3" key="1">
    <citation type="submission" date="2015-09" db="EMBL/GenBank/DDBJ databases">
        <title>Draft genome of the parasitic nematode Teladorsagia circumcincta isolate WARC Sus (inbred).</title>
        <authorList>
            <person name="Mitreva M."/>
        </authorList>
    </citation>
    <scope>NUCLEOTIDE SEQUENCE [LARGE SCALE GENOMIC DNA]</scope>
    <source>
        <strain evidence="2 3">S</strain>
    </source>
</reference>
<evidence type="ECO:0000256" key="1">
    <source>
        <dbReference type="SAM" id="MobiDB-lite"/>
    </source>
</evidence>
<feature type="region of interest" description="Disordered" evidence="1">
    <location>
        <begin position="62"/>
        <end position="83"/>
    </location>
</feature>